<keyword evidence="3" id="KW-1185">Reference proteome</keyword>
<dbReference type="AlphaFoldDB" id="A0A397SAZ4"/>
<evidence type="ECO:0000313" key="2">
    <source>
        <dbReference type="EMBL" id="RIA83480.1"/>
    </source>
</evidence>
<evidence type="ECO:0000313" key="3">
    <source>
        <dbReference type="Proteomes" id="UP000265703"/>
    </source>
</evidence>
<reference evidence="2 3" key="1">
    <citation type="submission" date="2018-06" db="EMBL/GenBank/DDBJ databases">
        <title>Comparative genomics reveals the genomic features of Rhizophagus irregularis, R. cerebriforme, R. diaphanum and Gigaspora rosea, and their symbiotic lifestyle signature.</title>
        <authorList>
            <person name="Morin E."/>
            <person name="San Clemente H."/>
            <person name="Chen E.C.H."/>
            <person name="De La Providencia I."/>
            <person name="Hainaut M."/>
            <person name="Kuo A."/>
            <person name="Kohler A."/>
            <person name="Murat C."/>
            <person name="Tang N."/>
            <person name="Roy S."/>
            <person name="Loubradou J."/>
            <person name="Henrissat B."/>
            <person name="Grigoriev I.V."/>
            <person name="Corradi N."/>
            <person name="Roux C."/>
            <person name="Martin F.M."/>
        </authorList>
    </citation>
    <scope>NUCLEOTIDE SEQUENCE [LARGE SCALE GENOMIC DNA]</scope>
    <source>
        <strain evidence="2 3">DAOM 227022</strain>
    </source>
</reference>
<feature type="region of interest" description="Disordered" evidence="1">
    <location>
        <begin position="1"/>
        <end position="52"/>
    </location>
</feature>
<feature type="compositionally biased region" description="Basic and acidic residues" evidence="1">
    <location>
        <begin position="1"/>
        <end position="22"/>
    </location>
</feature>
<dbReference type="Proteomes" id="UP000265703">
    <property type="component" value="Unassembled WGS sequence"/>
</dbReference>
<sequence length="52" mass="5923">MGEDKESQIIHSKFEGAEKTNQLDETSLDSTQLELILDDEIPEDEESQSIEK</sequence>
<accession>A0A397SAZ4</accession>
<feature type="compositionally biased region" description="Acidic residues" evidence="1">
    <location>
        <begin position="36"/>
        <end position="52"/>
    </location>
</feature>
<feature type="compositionally biased region" description="Polar residues" evidence="1">
    <location>
        <begin position="23"/>
        <end position="32"/>
    </location>
</feature>
<proteinExistence type="predicted"/>
<dbReference type="EMBL" id="QKYT01000569">
    <property type="protein sequence ID" value="RIA83480.1"/>
    <property type="molecule type" value="Genomic_DNA"/>
</dbReference>
<gene>
    <name evidence="2" type="ORF">C1645_833788</name>
</gene>
<name>A0A397SAZ4_9GLOM</name>
<protein>
    <submittedName>
        <fullName evidence="2">Uncharacterized protein</fullName>
    </submittedName>
</protein>
<organism evidence="2 3">
    <name type="scientific">Glomus cerebriforme</name>
    <dbReference type="NCBI Taxonomy" id="658196"/>
    <lineage>
        <taxon>Eukaryota</taxon>
        <taxon>Fungi</taxon>
        <taxon>Fungi incertae sedis</taxon>
        <taxon>Mucoromycota</taxon>
        <taxon>Glomeromycotina</taxon>
        <taxon>Glomeromycetes</taxon>
        <taxon>Glomerales</taxon>
        <taxon>Glomeraceae</taxon>
        <taxon>Glomus</taxon>
    </lineage>
</organism>
<evidence type="ECO:0000256" key="1">
    <source>
        <dbReference type="SAM" id="MobiDB-lite"/>
    </source>
</evidence>
<comment type="caution">
    <text evidence="2">The sequence shown here is derived from an EMBL/GenBank/DDBJ whole genome shotgun (WGS) entry which is preliminary data.</text>
</comment>